<dbReference type="SUPFAM" id="SSF102114">
    <property type="entry name" value="Radical SAM enzymes"/>
    <property type="match status" value="1"/>
</dbReference>
<protein>
    <submittedName>
        <fullName evidence="2">Radical S-adenosyl methionine domain containing 1</fullName>
    </submittedName>
</protein>
<dbReference type="InterPro" id="IPR058240">
    <property type="entry name" value="rSAM_sf"/>
</dbReference>
<accession>A0A834DY50</accession>
<dbReference type="InterPro" id="IPR010723">
    <property type="entry name" value="HemN_C"/>
</dbReference>
<evidence type="ECO:0000259" key="1">
    <source>
        <dbReference type="Pfam" id="PF06969"/>
    </source>
</evidence>
<dbReference type="InterPro" id="IPR034505">
    <property type="entry name" value="Coproporphyrinogen-III_oxidase"/>
</dbReference>
<gene>
    <name evidence="2" type="ORF">HJG60_016687</name>
</gene>
<dbReference type="AlphaFoldDB" id="A0A834DY50"/>
<dbReference type="GO" id="GO:0006779">
    <property type="term" value="P:porphyrin-containing compound biosynthetic process"/>
    <property type="evidence" value="ECO:0007669"/>
    <property type="project" value="TreeGrafter"/>
</dbReference>
<dbReference type="Proteomes" id="UP000664940">
    <property type="component" value="Unassembled WGS sequence"/>
</dbReference>
<feature type="domain" description="HemN C-terminal" evidence="1">
    <location>
        <begin position="20"/>
        <end position="85"/>
    </location>
</feature>
<dbReference type="PANTHER" id="PTHR13932">
    <property type="entry name" value="COPROPORPHYRINIGEN III OXIDASE"/>
    <property type="match status" value="1"/>
</dbReference>
<organism evidence="2 3">
    <name type="scientific">Phyllostomus discolor</name>
    <name type="common">pale spear-nosed bat</name>
    <dbReference type="NCBI Taxonomy" id="89673"/>
    <lineage>
        <taxon>Eukaryota</taxon>
        <taxon>Metazoa</taxon>
        <taxon>Chordata</taxon>
        <taxon>Craniata</taxon>
        <taxon>Vertebrata</taxon>
        <taxon>Euteleostomi</taxon>
        <taxon>Mammalia</taxon>
        <taxon>Eutheria</taxon>
        <taxon>Laurasiatheria</taxon>
        <taxon>Chiroptera</taxon>
        <taxon>Yangochiroptera</taxon>
        <taxon>Phyllostomidae</taxon>
        <taxon>Phyllostominae</taxon>
        <taxon>Phyllostomus</taxon>
    </lineage>
</organism>
<dbReference type="GO" id="GO:0005739">
    <property type="term" value="C:mitochondrion"/>
    <property type="evidence" value="ECO:0007669"/>
    <property type="project" value="TreeGrafter"/>
</dbReference>
<sequence length="112" mass="12700">MKEVMLFGHGTRKCSPLGNLELLEEVLAMGLRTDVGITHQHWQRFEPQLTLWDVFGASEEVDALLQRGLLLLDRRGLRCSWEGLAVLDSLLLTLLPRLQEAWRQKTPSPVPG</sequence>
<dbReference type="Pfam" id="PF06969">
    <property type="entry name" value="HemN_C"/>
    <property type="match status" value="1"/>
</dbReference>
<dbReference type="EMBL" id="JABVXQ010000008">
    <property type="protein sequence ID" value="KAF6096784.1"/>
    <property type="molecule type" value="Genomic_DNA"/>
</dbReference>
<dbReference type="GO" id="GO:0051539">
    <property type="term" value="F:4 iron, 4 sulfur cluster binding"/>
    <property type="evidence" value="ECO:0007669"/>
    <property type="project" value="TreeGrafter"/>
</dbReference>
<evidence type="ECO:0000313" key="3">
    <source>
        <dbReference type="Proteomes" id="UP000664940"/>
    </source>
</evidence>
<proteinExistence type="predicted"/>
<name>A0A834DY50_9CHIR</name>
<comment type="caution">
    <text evidence="2">The sequence shown here is derived from an EMBL/GenBank/DDBJ whole genome shotgun (WGS) entry which is preliminary data.</text>
</comment>
<evidence type="ECO:0000313" key="2">
    <source>
        <dbReference type="EMBL" id="KAF6096784.1"/>
    </source>
</evidence>
<reference evidence="2 3" key="1">
    <citation type="journal article" date="2020" name="Nature">
        <title>Six reference-quality genomes reveal evolution of bat adaptations.</title>
        <authorList>
            <person name="Jebb D."/>
            <person name="Huang Z."/>
            <person name="Pippel M."/>
            <person name="Hughes G.M."/>
            <person name="Lavrichenko K."/>
            <person name="Devanna P."/>
            <person name="Winkler S."/>
            <person name="Jermiin L.S."/>
            <person name="Skirmuntt E.C."/>
            <person name="Katzourakis A."/>
            <person name="Burkitt-Gray L."/>
            <person name="Ray D.A."/>
            <person name="Sullivan K.A.M."/>
            <person name="Roscito J.G."/>
            <person name="Kirilenko B.M."/>
            <person name="Davalos L.M."/>
            <person name="Corthals A.P."/>
            <person name="Power M.L."/>
            <person name="Jones G."/>
            <person name="Ransome R.D."/>
            <person name="Dechmann D.K.N."/>
            <person name="Locatelli A.G."/>
            <person name="Puechmaille S.J."/>
            <person name="Fedrigo O."/>
            <person name="Jarvis E.D."/>
            <person name="Hiller M."/>
            <person name="Vernes S.C."/>
            <person name="Myers E.W."/>
            <person name="Teeling E.C."/>
        </authorList>
    </citation>
    <scope>NUCLEOTIDE SEQUENCE [LARGE SCALE GENOMIC DNA]</scope>
    <source>
        <strain evidence="2">Bat1K_MPI-CBG_1</strain>
    </source>
</reference>
<dbReference type="PANTHER" id="PTHR13932:SF5">
    <property type="entry name" value="RADICAL S-ADENOSYL METHIONINE DOMAIN-CONTAINING PROTEIN 1, MITOCHONDRIAL"/>
    <property type="match status" value="1"/>
</dbReference>